<dbReference type="PANTHER" id="PTHR33993">
    <property type="entry name" value="GLYOXALASE-RELATED"/>
    <property type="match status" value="1"/>
</dbReference>
<dbReference type="Pfam" id="PF18029">
    <property type="entry name" value="Glyoxalase_6"/>
    <property type="match status" value="1"/>
</dbReference>
<dbReference type="CDD" id="cd07247">
    <property type="entry name" value="SgaA_N_like"/>
    <property type="match status" value="1"/>
</dbReference>
<keyword evidence="3" id="KW-1185">Reference proteome</keyword>
<dbReference type="PROSITE" id="PS51819">
    <property type="entry name" value="VOC"/>
    <property type="match status" value="1"/>
</dbReference>
<organism evidence="2 3">
    <name type="scientific">Streptomyces arboris</name>
    <dbReference type="NCBI Taxonomy" id="2600619"/>
    <lineage>
        <taxon>Bacteria</taxon>
        <taxon>Bacillati</taxon>
        <taxon>Actinomycetota</taxon>
        <taxon>Actinomycetes</taxon>
        <taxon>Kitasatosporales</taxon>
        <taxon>Streptomycetaceae</taxon>
        <taxon>Streptomyces</taxon>
    </lineage>
</organism>
<dbReference type="RefSeq" id="WP_151508804.1">
    <property type="nucleotide sequence ID" value="NZ_VYUA01000002.1"/>
</dbReference>
<protein>
    <submittedName>
        <fullName evidence="2">VOC family protein</fullName>
    </submittedName>
</protein>
<dbReference type="Gene3D" id="3.10.180.10">
    <property type="entry name" value="2,3-Dihydroxybiphenyl 1,2-Dioxygenase, domain 1"/>
    <property type="match status" value="2"/>
</dbReference>
<dbReference type="InterPro" id="IPR052164">
    <property type="entry name" value="Anthracycline_SecMetBiosynth"/>
</dbReference>
<dbReference type="InterPro" id="IPR029068">
    <property type="entry name" value="Glyas_Bleomycin-R_OHBP_Dase"/>
</dbReference>
<dbReference type="AlphaFoldDB" id="A0A5N5ESD0"/>
<proteinExistence type="predicted"/>
<feature type="domain" description="VOC" evidence="1">
    <location>
        <begin position="15"/>
        <end position="128"/>
    </location>
</feature>
<dbReference type="Proteomes" id="UP000326907">
    <property type="component" value="Unassembled WGS sequence"/>
</dbReference>
<dbReference type="InterPro" id="IPR037523">
    <property type="entry name" value="VOC_core"/>
</dbReference>
<accession>A0A5N5ESD0</accession>
<dbReference type="Pfam" id="PF00903">
    <property type="entry name" value="Glyoxalase"/>
    <property type="match status" value="1"/>
</dbReference>
<evidence type="ECO:0000313" key="2">
    <source>
        <dbReference type="EMBL" id="KAB2593899.1"/>
    </source>
</evidence>
<dbReference type="PANTHER" id="PTHR33993:SF10">
    <property type="entry name" value="CONSERVED PROTEIN"/>
    <property type="match status" value="1"/>
</dbReference>
<dbReference type="InterPro" id="IPR004360">
    <property type="entry name" value="Glyas_Fos-R_dOase_dom"/>
</dbReference>
<reference evidence="2 3" key="1">
    <citation type="submission" date="2019-09" db="EMBL/GenBank/DDBJ databases">
        <authorList>
            <person name="Liu P."/>
        </authorList>
    </citation>
    <scope>NUCLEOTIDE SEQUENCE [LARGE SCALE GENOMIC DNA]</scope>
    <source>
        <strain evidence="2 3">TRM68085</strain>
    </source>
</reference>
<dbReference type="SUPFAM" id="SSF54593">
    <property type="entry name" value="Glyoxalase/Bleomycin resistance protein/Dihydroxybiphenyl dioxygenase"/>
    <property type="match status" value="2"/>
</dbReference>
<comment type="caution">
    <text evidence="2">The sequence shown here is derived from an EMBL/GenBank/DDBJ whole genome shotgun (WGS) entry which is preliminary data.</text>
</comment>
<gene>
    <name evidence="2" type="ORF">F5983_02430</name>
</gene>
<dbReference type="InterPro" id="IPR041581">
    <property type="entry name" value="Glyoxalase_6"/>
</dbReference>
<name>A0A5N5ESD0_9ACTN</name>
<sequence>MTMPIMTEALPVRGAPCWVNLLVRDLPGAQAFYAAVLGWKFDDSGILGEAFSVALDDGCPVAGIGARSPFLAAPTVWTPYFASADVNGTADQIRERGATVAVGPLAVGEGRAAIASDRDGAVFGVWEGAAPVWSSGAAGPRPWLELWTRDVFEAALFYGEVFSWPRPGPDAVDVAYEEEQVVARVSGRPMAVLSGGAVGSAPDPRIRPRWIIHFPVDDAPRAAAQADRAGGETFPSPGVRSSEYVVRDPEGALFTVAEGAGL</sequence>
<evidence type="ECO:0000259" key="1">
    <source>
        <dbReference type="PROSITE" id="PS51819"/>
    </source>
</evidence>
<evidence type="ECO:0000313" key="3">
    <source>
        <dbReference type="Proteomes" id="UP000326907"/>
    </source>
</evidence>
<dbReference type="EMBL" id="VYUA01000002">
    <property type="protein sequence ID" value="KAB2593899.1"/>
    <property type="molecule type" value="Genomic_DNA"/>
</dbReference>